<evidence type="ECO:0000313" key="14">
    <source>
        <dbReference type="Proteomes" id="UP000230750"/>
    </source>
</evidence>
<keyword evidence="14" id="KW-1185">Reference proteome</keyword>
<evidence type="ECO:0000256" key="7">
    <source>
        <dbReference type="ARBA" id="ARBA00023054"/>
    </source>
</evidence>
<feature type="compositionally biased region" description="Basic and acidic residues" evidence="12">
    <location>
        <begin position="216"/>
        <end position="229"/>
    </location>
</feature>
<keyword evidence="9" id="KW-0131">Cell cycle</keyword>
<keyword evidence="6" id="KW-0498">Mitosis</keyword>
<dbReference type="Pfam" id="PF15678">
    <property type="entry name" value="SPICE"/>
    <property type="match status" value="2"/>
</dbReference>
<dbReference type="GO" id="GO:0005813">
    <property type="term" value="C:centrosome"/>
    <property type="evidence" value="ECO:0007669"/>
    <property type="project" value="TreeGrafter"/>
</dbReference>
<feature type="region of interest" description="Disordered" evidence="12">
    <location>
        <begin position="216"/>
        <end position="296"/>
    </location>
</feature>
<feature type="compositionally biased region" description="Basic residues" evidence="12">
    <location>
        <begin position="230"/>
        <end position="244"/>
    </location>
</feature>
<name>A0A2G8JMV5_STIJA</name>
<dbReference type="GO" id="GO:0005814">
    <property type="term" value="C:centriole"/>
    <property type="evidence" value="ECO:0007669"/>
    <property type="project" value="UniProtKB-SubCell"/>
</dbReference>
<dbReference type="STRING" id="307972.A0A2G8JMV5"/>
<dbReference type="PANTHER" id="PTHR31167">
    <property type="entry name" value="SPINDLE AND CENTRIOLE ASSOCIATED PROTEIN 1 SPICE1"/>
    <property type="match status" value="1"/>
</dbReference>
<dbReference type="GO" id="GO:0090307">
    <property type="term" value="P:mitotic spindle assembly"/>
    <property type="evidence" value="ECO:0007669"/>
    <property type="project" value="InterPro"/>
</dbReference>
<proteinExistence type="predicted"/>
<evidence type="ECO:0000256" key="9">
    <source>
        <dbReference type="ARBA" id="ARBA00023306"/>
    </source>
</evidence>
<organism evidence="13 14">
    <name type="scientific">Stichopus japonicus</name>
    <name type="common">Sea cucumber</name>
    <dbReference type="NCBI Taxonomy" id="307972"/>
    <lineage>
        <taxon>Eukaryota</taxon>
        <taxon>Metazoa</taxon>
        <taxon>Echinodermata</taxon>
        <taxon>Eleutherozoa</taxon>
        <taxon>Echinozoa</taxon>
        <taxon>Holothuroidea</taxon>
        <taxon>Aspidochirotacea</taxon>
        <taxon>Aspidochirotida</taxon>
        <taxon>Stichopodidae</taxon>
        <taxon>Apostichopus</taxon>
    </lineage>
</organism>
<accession>A0A2G8JMV5</accession>
<evidence type="ECO:0000256" key="4">
    <source>
        <dbReference type="ARBA" id="ARBA00022490"/>
    </source>
</evidence>
<dbReference type="GO" id="GO:0046599">
    <property type="term" value="P:regulation of centriole replication"/>
    <property type="evidence" value="ECO:0007669"/>
    <property type="project" value="TreeGrafter"/>
</dbReference>
<dbReference type="PANTHER" id="PTHR31167:SF3">
    <property type="entry name" value="SPINDLE AND CENTRIOLE-ASSOCIATED PROTEIN 1"/>
    <property type="match status" value="1"/>
</dbReference>
<evidence type="ECO:0000256" key="11">
    <source>
        <dbReference type="SAM" id="Coils"/>
    </source>
</evidence>
<feature type="region of interest" description="Disordered" evidence="12">
    <location>
        <begin position="1"/>
        <end position="46"/>
    </location>
</feature>
<reference evidence="13 14" key="1">
    <citation type="journal article" date="2017" name="PLoS Biol.">
        <title>The sea cucumber genome provides insights into morphological evolution and visceral regeneration.</title>
        <authorList>
            <person name="Zhang X."/>
            <person name="Sun L."/>
            <person name="Yuan J."/>
            <person name="Sun Y."/>
            <person name="Gao Y."/>
            <person name="Zhang L."/>
            <person name="Li S."/>
            <person name="Dai H."/>
            <person name="Hamel J.F."/>
            <person name="Liu C."/>
            <person name="Yu Y."/>
            <person name="Liu S."/>
            <person name="Lin W."/>
            <person name="Guo K."/>
            <person name="Jin S."/>
            <person name="Xu P."/>
            <person name="Storey K.B."/>
            <person name="Huan P."/>
            <person name="Zhang T."/>
            <person name="Zhou Y."/>
            <person name="Zhang J."/>
            <person name="Lin C."/>
            <person name="Li X."/>
            <person name="Xing L."/>
            <person name="Huo D."/>
            <person name="Sun M."/>
            <person name="Wang L."/>
            <person name="Mercier A."/>
            <person name="Li F."/>
            <person name="Yang H."/>
            <person name="Xiang J."/>
        </authorList>
    </citation>
    <scope>NUCLEOTIDE SEQUENCE [LARGE SCALE GENOMIC DNA]</scope>
    <source>
        <strain evidence="13">Shaxun</strain>
        <tissue evidence="13">Muscle</tissue>
    </source>
</reference>
<dbReference type="GO" id="GO:0051310">
    <property type="term" value="P:metaphase chromosome alignment"/>
    <property type="evidence" value="ECO:0007669"/>
    <property type="project" value="TreeGrafter"/>
</dbReference>
<keyword evidence="7 11" id="KW-0175">Coiled coil</keyword>
<evidence type="ECO:0000256" key="3">
    <source>
        <dbReference type="ARBA" id="ARBA00018313"/>
    </source>
</evidence>
<keyword evidence="4" id="KW-0963">Cytoplasm</keyword>
<protein>
    <recommendedName>
        <fullName evidence="3">Spindle and centriole-associated protein 1</fullName>
    </recommendedName>
    <alternativeName>
        <fullName evidence="10">Coiled-coil domain-containing protein 52</fullName>
    </alternativeName>
</protein>
<feature type="region of interest" description="Disordered" evidence="12">
    <location>
        <begin position="180"/>
        <end position="201"/>
    </location>
</feature>
<dbReference type="GO" id="GO:0051301">
    <property type="term" value="P:cell division"/>
    <property type="evidence" value="ECO:0007669"/>
    <property type="project" value="UniProtKB-KW"/>
</dbReference>
<dbReference type="EMBL" id="MRZV01001559">
    <property type="protein sequence ID" value="PIK37092.1"/>
    <property type="molecule type" value="Genomic_DNA"/>
</dbReference>
<keyword evidence="5" id="KW-0132">Cell division</keyword>
<dbReference type="InterPro" id="IPR031387">
    <property type="entry name" value="SPICE1"/>
</dbReference>
<evidence type="ECO:0000256" key="1">
    <source>
        <dbReference type="ARBA" id="ARBA00004114"/>
    </source>
</evidence>
<feature type="coiled-coil region" evidence="11">
    <location>
        <begin position="377"/>
        <end position="404"/>
    </location>
</feature>
<evidence type="ECO:0000256" key="2">
    <source>
        <dbReference type="ARBA" id="ARBA00004186"/>
    </source>
</evidence>
<evidence type="ECO:0000256" key="10">
    <source>
        <dbReference type="ARBA" id="ARBA00030722"/>
    </source>
</evidence>
<keyword evidence="8" id="KW-0206">Cytoskeleton</keyword>
<evidence type="ECO:0000256" key="6">
    <source>
        <dbReference type="ARBA" id="ARBA00022776"/>
    </source>
</evidence>
<dbReference type="AlphaFoldDB" id="A0A2G8JMV5"/>
<dbReference type="OrthoDB" id="6361178at2759"/>
<evidence type="ECO:0000256" key="12">
    <source>
        <dbReference type="SAM" id="MobiDB-lite"/>
    </source>
</evidence>
<gene>
    <name evidence="13" type="ORF">BSL78_26076</name>
</gene>
<dbReference type="GO" id="GO:0005819">
    <property type="term" value="C:spindle"/>
    <property type="evidence" value="ECO:0007669"/>
    <property type="project" value="UniProtKB-SubCell"/>
</dbReference>
<feature type="compositionally biased region" description="Acidic residues" evidence="12">
    <location>
        <begin position="180"/>
        <end position="194"/>
    </location>
</feature>
<feature type="compositionally biased region" description="Acidic residues" evidence="12">
    <location>
        <begin position="254"/>
        <end position="263"/>
    </location>
</feature>
<evidence type="ECO:0000256" key="8">
    <source>
        <dbReference type="ARBA" id="ARBA00023212"/>
    </source>
</evidence>
<comment type="subcellular location">
    <subcellularLocation>
        <location evidence="1">Cytoplasm</location>
        <location evidence="1">Cytoskeleton</location>
        <location evidence="1">Microtubule organizing center</location>
        <location evidence="1">Centrosome</location>
        <location evidence="1">Centriole</location>
    </subcellularLocation>
    <subcellularLocation>
        <location evidence="2">Cytoplasm</location>
        <location evidence="2">Cytoskeleton</location>
        <location evidence="2">Spindle</location>
    </subcellularLocation>
</comment>
<dbReference type="Proteomes" id="UP000230750">
    <property type="component" value="Unassembled WGS sequence"/>
</dbReference>
<sequence length="420" mass="47771">MSFVRKERRTASTKQGRQKRNEQKKIQKRVPAWDNSTSDLSVHKLSNEEVERRRQIHMSGNLPAVKAERQMRALWKANSKRKNSTDSTDRSSLLQEILYDDQQLRDAVGYSDRIMAVVHDLFGDDPTKRSGKANVTLAPGVESEKSSASRTLPDMTLHPSQLDVLSESVMDRQALNDLHEDEDDYSADSEDENTYEGYQGSLDLERFRGYIEKESIEKKKQQGKEEQRVHPGRRTTKRNNNSKRKPVESLLDQPSDEESDNQGEEIPPPVQAINDTAKVKKKSRSRIGAAESQTPTKQDAALATVIRGIQGDVEEYERLTGSEVLPDRNQDLSSGSTLYLVQTIQTLIHHLTEKERLNRNNSVSSLKAQTEDQRNLINALTLELINTQERLSKLEEAVKNLRLSRGSPVFRRQLSTDRPS</sequence>
<comment type="caution">
    <text evidence="13">The sequence shown here is derived from an EMBL/GenBank/DDBJ whole genome shotgun (WGS) entry which is preliminary data.</text>
</comment>
<evidence type="ECO:0000313" key="13">
    <source>
        <dbReference type="EMBL" id="PIK37092.1"/>
    </source>
</evidence>
<evidence type="ECO:0000256" key="5">
    <source>
        <dbReference type="ARBA" id="ARBA00022618"/>
    </source>
</evidence>